<name>A0A941CSI0_9CLOT</name>
<dbReference type="RefSeq" id="WP_211802203.1">
    <property type="nucleotide sequence ID" value="NZ_JAGSCS010000014.1"/>
</dbReference>
<evidence type="ECO:0000256" key="1">
    <source>
        <dbReference type="SAM" id="MobiDB-lite"/>
    </source>
</evidence>
<protein>
    <submittedName>
        <fullName evidence="2">Uncharacterized protein</fullName>
    </submittedName>
</protein>
<dbReference type="AlphaFoldDB" id="A0A941CSI0"/>
<reference evidence="2" key="1">
    <citation type="submission" date="2021-04" db="EMBL/GenBank/DDBJ databases">
        <title>Proteiniclasticum sedimins sp. nov., an obligate anaerobic bacterium isolated from anaerobic sludge.</title>
        <authorList>
            <person name="Liu J."/>
        </authorList>
    </citation>
    <scope>NUCLEOTIDE SEQUENCE</scope>
    <source>
        <strain evidence="2">BAD-10</strain>
    </source>
</reference>
<organism evidence="2 3">
    <name type="scientific">Proteiniclasticum sediminis</name>
    <dbReference type="NCBI Taxonomy" id="2804028"/>
    <lineage>
        <taxon>Bacteria</taxon>
        <taxon>Bacillati</taxon>
        <taxon>Bacillota</taxon>
        <taxon>Clostridia</taxon>
        <taxon>Eubacteriales</taxon>
        <taxon>Clostridiaceae</taxon>
        <taxon>Proteiniclasticum</taxon>
    </lineage>
</organism>
<feature type="region of interest" description="Disordered" evidence="1">
    <location>
        <begin position="165"/>
        <end position="191"/>
    </location>
</feature>
<evidence type="ECO:0000313" key="3">
    <source>
        <dbReference type="Proteomes" id="UP000675379"/>
    </source>
</evidence>
<evidence type="ECO:0000313" key="2">
    <source>
        <dbReference type="EMBL" id="MBR0576784.1"/>
    </source>
</evidence>
<keyword evidence="3" id="KW-1185">Reference proteome</keyword>
<accession>A0A941CSI0</accession>
<gene>
    <name evidence="2" type="ORF">KCG48_10610</name>
</gene>
<sequence>MIVRKIEEVKQVNGKANRNIHFNVIFDDSPDGWLLSEEEVKCVHALLGELLYPDDTKDYILARNGWAELTTNGHLPEVKDEEQECPEYIEPPEDTSSEEAVRFLPKEVTEKPKENAIPERDYTPYIDMLNLGKKPSEVMKKMEEDLNIGNGTARTYYYRNVHPYKDPEVTSESDDDPEAAKDPAEGSKLPKSLAKKIAEMPNYQTAREFIDATILQDIGQSKEVWELKAMYLKTHPNVRWR</sequence>
<dbReference type="Proteomes" id="UP000675379">
    <property type="component" value="Unassembled WGS sequence"/>
</dbReference>
<comment type="caution">
    <text evidence="2">The sequence shown here is derived from an EMBL/GenBank/DDBJ whole genome shotgun (WGS) entry which is preliminary data.</text>
</comment>
<proteinExistence type="predicted"/>
<dbReference type="EMBL" id="JAGSCS010000014">
    <property type="protein sequence ID" value="MBR0576784.1"/>
    <property type="molecule type" value="Genomic_DNA"/>
</dbReference>